<dbReference type="SUPFAM" id="SSF51412">
    <property type="entry name" value="Inosine monophosphate dehydrogenase (IMPDH)"/>
    <property type="match status" value="1"/>
</dbReference>
<comment type="caution">
    <text evidence="4">The sequence shown here is derived from an EMBL/GenBank/DDBJ whole genome shotgun (WGS) entry which is preliminary data.</text>
</comment>
<dbReference type="EMBL" id="JAPDFR010000007">
    <property type="protein sequence ID" value="KAK0385029.1"/>
    <property type="molecule type" value="Genomic_DNA"/>
</dbReference>
<evidence type="ECO:0000313" key="5">
    <source>
        <dbReference type="Proteomes" id="UP001175261"/>
    </source>
</evidence>
<dbReference type="GO" id="GO:0018580">
    <property type="term" value="F:nitronate monooxygenase activity"/>
    <property type="evidence" value="ECO:0007669"/>
    <property type="project" value="InterPro"/>
</dbReference>
<dbReference type="AlphaFoldDB" id="A0AA39GEE9"/>
<dbReference type="CDD" id="cd04730">
    <property type="entry name" value="NPD_like"/>
    <property type="match status" value="1"/>
</dbReference>
<keyword evidence="1" id="KW-0285">Flavoprotein</keyword>
<dbReference type="InterPro" id="IPR013785">
    <property type="entry name" value="Aldolase_TIM"/>
</dbReference>
<accession>A0AA39GEE9</accession>
<dbReference type="PANTHER" id="PTHR32332">
    <property type="entry name" value="2-NITROPROPANE DIOXYGENASE"/>
    <property type="match status" value="1"/>
</dbReference>
<evidence type="ECO:0008006" key="6">
    <source>
        <dbReference type="Google" id="ProtNLM"/>
    </source>
</evidence>
<keyword evidence="3" id="KW-0560">Oxidoreductase</keyword>
<dbReference type="Proteomes" id="UP001175261">
    <property type="component" value="Unassembled WGS sequence"/>
</dbReference>
<sequence>MTTSVLQQWFPWVETPMIANGPMIGAACPKLATEVTRAGGVGFNQCVVDVSADCPNLKQLDEELTECRQLLGDQATDSSGRLRVGAGFLGLHPSFPEFVSTALPILQRHKPVAVWFFAPATAPTPHHKPIIQALKTQISPAPSVFIQVGNVKAAREAVEDGADVVVCQGIDAGGHQFRRGMGVMSLVPEAKEAVEEMGKDKDVVVIAAGGIVCGKGAAAALALGAEGVVMGTRFTVSPESSYPDFRKALVLKTSDGGNTTLKSWFNDKIAENHKWGEIYDGRAIIGPIHDKFMAGASLDECLKELKEGYSPEEAKQLINTWAGTGVGRVRKALPAGEVVKEVREDAIKTMRALAARYS</sequence>
<protein>
    <recommendedName>
        <fullName evidence="6">Nitronate monooxygenase domain-containing protein</fullName>
    </recommendedName>
</protein>
<evidence type="ECO:0000256" key="2">
    <source>
        <dbReference type="ARBA" id="ARBA00022643"/>
    </source>
</evidence>
<organism evidence="4 5">
    <name type="scientific">Sarocladium strictum</name>
    <name type="common">Black bundle disease fungus</name>
    <name type="synonym">Acremonium strictum</name>
    <dbReference type="NCBI Taxonomy" id="5046"/>
    <lineage>
        <taxon>Eukaryota</taxon>
        <taxon>Fungi</taxon>
        <taxon>Dikarya</taxon>
        <taxon>Ascomycota</taxon>
        <taxon>Pezizomycotina</taxon>
        <taxon>Sordariomycetes</taxon>
        <taxon>Hypocreomycetidae</taxon>
        <taxon>Hypocreales</taxon>
        <taxon>Sarocladiaceae</taxon>
        <taxon>Sarocladium</taxon>
    </lineage>
</organism>
<evidence type="ECO:0000256" key="1">
    <source>
        <dbReference type="ARBA" id="ARBA00022630"/>
    </source>
</evidence>
<proteinExistence type="predicted"/>
<dbReference type="Pfam" id="PF03060">
    <property type="entry name" value="NMO"/>
    <property type="match status" value="1"/>
</dbReference>
<evidence type="ECO:0000313" key="4">
    <source>
        <dbReference type="EMBL" id="KAK0385029.1"/>
    </source>
</evidence>
<reference evidence="4" key="1">
    <citation type="submission" date="2022-10" db="EMBL/GenBank/DDBJ databases">
        <title>Determination and structural analysis of whole genome sequence of Sarocladium strictum F4-1.</title>
        <authorList>
            <person name="Hu L."/>
            <person name="Jiang Y."/>
        </authorList>
    </citation>
    <scope>NUCLEOTIDE SEQUENCE</scope>
    <source>
        <strain evidence="4">F4-1</strain>
    </source>
</reference>
<dbReference type="PANTHER" id="PTHR32332:SF34">
    <property type="entry name" value="2-NITROPROPANE DIOXYGENASE FAMILY, PUTATIVE-RELATED"/>
    <property type="match status" value="1"/>
</dbReference>
<keyword evidence="5" id="KW-1185">Reference proteome</keyword>
<name>A0AA39GEE9_SARSR</name>
<gene>
    <name evidence="4" type="ORF">NLU13_7507</name>
</gene>
<keyword evidence="2" id="KW-0288">FMN</keyword>
<evidence type="ECO:0000256" key="3">
    <source>
        <dbReference type="ARBA" id="ARBA00023002"/>
    </source>
</evidence>
<dbReference type="InterPro" id="IPR004136">
    <property type="entry name" value="NMO"/>
</dbReference>
<dbReference type="Gene3D" id="3.20.20.70">
    <property type="entry name" value="Aldolase class I"/>
    <property type="match status" value="1"/>
</dbReference>